<evidence type="ECO:0000259" key="2">
    <source>
        <dbReference type="Pfam" id="PF07853"/>
    </source>
</evidence>
<protein>
    <submittedName>
        <fullName evidence="3">DUF1648 domain-containing protein</fullName>
    </submittedName>
</protein>
<keyword evidence="1" id="KW-0472">Membrane</keyword>
<keyword evidence="1" id="KW-0812">Transmembrane</keyword>
<dbReference type="AlphaFoldDB" id="A0A9D1VXV8"/>
<reference evidence="3" key="1">
    <citation type="journal article" date="2021" name="PeerJ">
        <title>Extensive microbial diversity within the chicken gut microbiome revealed by metagenomics and culture.</title>
        <authorList>
            <person name="Gilroy R."/>
            <person name="Ravi A."/>
            <person name="Getino M."/>
            <person name="Pursley I."/>
            <person name="Horton D.L."/>
            <person name="Alikhan N.F."/>
            <person name="Baker D."/>
            <person name="Gharbi K."/>
            <person name="Hall N."/>
            <person name="Watson M."/>
            <person name="Adriaenssens E.M."/>
            <person name="Foster-Nyarko E."/>
            <person name="Jarju S."/>
            <person name="Secka A."/>
            <person name="Antonio M."/>
            <person name="Oren A."/>
            <person name="Chaudhuri R.R."/>
            <person name="La Ragione R."/>
            <person name="Hildebrand F."/>
            <person name="Pallen M.J."/>
        </authorList>
    </citation>
    <scope>NUCLEOTIDE SEQUENCE</scope>
    <source>
        <strain evidence="3">ChiSjej5B23-15282</strain>
    </source>
</reference>
<comment type="caution">
    <text evidence="3">The sequence shown here is derived from an EMBL/GenBank/DDBJ whole genome shotgun (WGS) entry which is preliminary data.</text>
</comment>
<evidence type="ECO:0000313" key="3">
    <source>
        <dbReference type="EMBL" id="HIX48989.1"/>
    </source>
</evidence>
<dbReference type="InterPro" id="IPR012867">
    <property type="entry name" value="DUF1648"/>
</dbReference>
<evidence type="ECO:0000256" key="1">
    <source>
        <dbReference type="SAM" id="Phobius"/>
    </source>
</evidence>
<organism evidence="3 4">
    <name type="scientific">Candidatus Mediterraneibacter caccavium</name>
    <dbReference type="NCBI Taxonomy" id="2838661"/>
    <lineage>
        <taxon>Bacteria</taxon>
        <taxon>Bacillati</taxon>
        <taxon>Bacillota</taxon>
        <taxon>Clostridia</taxon>
        <taxon>Lachnospirales</taxon>
        <taxon>Lachnospiraceae</taxon>
        <taxon>Mediterraneibacter</taxon>
    </lineage>
</organism>
<feature type="transmembrane region" description="Helical" evidence="1">
    <location>
        <begin position="134"/>
        <end position="154"/>
    </location>
</feature>
<feature type="transmembrane region" description="Helical" evidence="1">
    <location>
        <begin position="15"/>
        <end position="33"/>
    </location>
</feature>
<dbReference type="EMBL" id="DXFA01000143">
    <property type="protein sequence ID" value="HIX48989.1"/>
    <property type="molecule type" value="Genomic_DNA"/>
</dbReference>
<accession>A0A9D1VXV8</accession>
<feature type="transmembrane region" description="Helical" evidence="1">
    <location>
        <begin position="61"/>
        <end position="81"/>
    </location>
</feature>
<dbReference type="Proteomes" id="UP000824243">
    <property type="component" value="Unassembled WGS sequence"/>
</dbReference>
<reference evidence="3" key="2">
    <citation type="submission" date="2021-04" db="EMBL/GenBank/DDBJ databases">
        <authorList>
            <person name="Gilroy R."/>
        </authorList>
    </citation>
    <scope>NUCLEOTIDE SEQUENCE</scope>
    <source>
        <strain evidence="3">ChiSjej5B23-15282</strain>
    </source>
</reference>
<feature type="transmembrane region" description="Helical" evidence="1">
    <location>
        <begin position="102"/>
        <end position="122"/>
    </location>
</feature>
<dbReference type="Pfam" id="PF07853">
    <property type="entry name" value="DUF1648"/>
    <property type="match status" value="1"/>
</dbReference>
<evidence type="ECO:0000313" key="4">
    <source>
        <dbReference type="Proteomes" id="UP000824243"/>
    </source>
</evidence>
<gene>
    <name evidence="3" type="ORF">H9981_08290</name>
</gene>
<proteinExistence type="predicted"/>
<sequence length="158" mass="18312">MDGKIQIRHTVPDRILEAGSLLLTAGTTLYLLIGWDSFPERIPAHYNAAGEIDRWGSKSELIFLPVLMWVFYIGLSLLQRFPQIWNTGVEVTEENRERVYRILMYMIETLKFMIAAVFSFLTVYSMTGKDLPGWFYPVFIGGIFADMIFWLVCLSRSR</sequence>
<name>A0A9D1VXV8_9FIRM</name>
<keyword evidence="1" id="KW-1133">Transmembrane helix</keyword>
<feature type="domain" description="DUF1648" evidence="2">
    <location>
        <begin position="22"/>
        <end position="68"/>
    </location>
</feature>